<proteinExistence type="predicted"/>
<dbReference type="Pfam" id="PF01850">
    <property type="entry name" value="PIN"/>
    <property type="match status" value="1"/>
</dbReference>
<dbReference type="InterPro" id="IPR002716">
    <property type="entry name" value="PIN_dom"/>
</dbReference>
<protein>
    <submittedName>
        <fullName evidence="2">PIN domain-containing protein</fullName>
    </submittedName>
</protein>
<evidence type="ECO:0000259" key="1">
    <source>
        <dbReference type="Pfam" id="PF01850"/>
    </source>
</evidence>
<feature type="domain" description="PIN" evidence="1">
    <location>
        <begin position="3"/>
        <end position="139"/>
    </location>
</feature>
<evidence type="ECO:0000313" key="3">
    <source>
        <dbReference type="Proteomes" id="UP000435802"/>
    </source>
</evidence>
<dbReference type="OrthoDB" id="32625at2"/>
<dbReference type="Gene3D" id="3.40.50.1010">
    <property type="entry name" value="5'-nuclease"/>
    <property type="match status" value="1"/>
</dbReference>
<dbReference type="Proteomes" id="UP000435802">
    <property type="component" value="Unassembled WGS sequence"/>
</dbReference>
<dbReference type="AlphaFoldDB" id="A0A6N8SIM9"/>
<name>A0A6N8SIM9_9HYPH</name>
<accession>A0A6N8SIM9</accession>
<dbReference type="InterPro" id="IPR029060">
    <property type="entry name" value="PIN-like_dom_sf"/>
</dbReference>
<sequence>MLFVDASVIVAILTGEEDAPALINRLEHDGGPYYISAVVRMEATLSLTRRLAEVSGRDKPATSEMMENARRLVEQFIVDLDCKEAMISGDVGAKALDAAQQFGKIMNHPAKLNMGDCFTYACARAYRTRIAYKGDDFTYTDLGWHSH</sequence>
<keyword evidence="3" id="KW-1185">Reference proteome</keyword>
<comment type="caution">
    <text evidence="2">The sequence shown here is derived from an EMBL/GenBank/DDBJ whole genome shotgun (WGS) entry which is preliminary data.</text>
</comment>
<organism evidence="2 3">
    <name type="scientific">Shinella kummerowiae</name>
    <dbReference type="NCBI Taxonomy" id="417745"/>
    <lineage>
        <taxon>Bacteria</taxon>
        <taxon>Pseudomonadati</taxon>
        <taxon>Pseudomonadota</taxon>
        <taxon>Alphaproteobacteria</taxon>
        <taxon>Hyphomicrobiales</taxon>
        <taxon>Rhizobiaceae</taxon>
        <taxon>Shinella</taxon>
    </lineage>
</organism>
<dbReference type="RefSeq" id="WP_160862130.1">
    <property type="nucleotide sequence ID" value="NZ_WUMK01000011.1"/>
</dbReference>
<gene>
    <name evidence="2" type="ORF">GR138_25870</name>
</gene>
<dbReference type="EMBL" id="WUMK01000011">
    <property type="protein sequence ID" value="MXN48639.1"/>
    <property type="molecule type" value="Genomic_DNA"/>
</dbReference>
<dbReference type="CDD" id="cd09871">
    <property type="entry name" value="PIN_MtVapC28-VapC30-like"/>
    <property type="match status" value="1"/>
</dbReference>
<dbReference type="SUPFAM" id="SSF88723">
    <property type="entry name" value="PIN domain-like"/>
    <property type="match status" value="1"/>
</dbReference>
<reference evidence="2 3" key="1">
    <citation type="submission" date="2019-12" db="EMBL/GenBank/DDBJ databases">
        <title>Shinella kummerowiae sp. nov., a symbiotic bacterium isolated from root nodules of the herbal legume Kummerowia stipulacea.</title>
        <authorList>
            <person name="Gao J."/>
        </authorList>
    </citation>
    <scope>NUCLEOTIDE SEQUENCE [LARGE SCALE GENOMIC DNA]</scope>
    <source>
        <strain evidence="2 3">CCBAU 25048</strain>
    </source>
</reference>
<evidence type="ECO:0000313" key="2">
    <source>
        <dbReference type="EMBL" id="MXN48639.1"/>
    </source>
</evidence>